<feature type="region of interest" description="Disordered" evidence="1">
    <location>
        <begin position="1"/>
        <end position="141"/>
    </location>
</feature>
<dbReference type="Gramene" id="KOM45925">
    <property type="protein sequence ID" value="KOM45925"/>
    <property type="gene ID" value="LR48_Vigan06g123100"/>
</dbReference>
<proteinExistence type="predicted"/>
<evidence type="ECO:0000313" key="2">
    <source>
        <dbReference type="EMBL" id="KOM45925.1"/>
    </source>
</evidence>
<dbReference type="AlphaFoldDB" id="A0A0L9USS4"/>
<feature type="region of interest" description="Disordered" evidence="1">
    <location>
        <begin position="170"/>
        <end position="189"/>
    </location>
</feature>
<gene>
    <name evidence="2" type="ORF">LR48_Vigan06g123100</name>
</gene>
<dbReference type="Proteomes" id="UP000053144">
    <property type="component" value="Chromosome 6"/>
</dbReference>
<reference evidence="3" key="1">
    <citation type="journal article" date="2015" name="Proc. Natl. Acad. Sci. U.S.A.">
        <title>Genome sequencing of adzuki bean (Vigna angularis) provides insight into high starch and low fat accumulation and domestication.</title>
        <authorList>
            <person name="Yang K."/>
            <person name="Tian Z."/>
            <person name="Chen C."/>
            <person name="Luo L."/>
            <person name="Zhao B."/>
            <person name="Wang Z."/>
            <person name="Yu L."/>
            <person name="Li Y."/>
            <person name="Sun Y."/>
            <person name="Li W."/>
            <person name="Chen Y."/>
            <person name="Li Y."/>
            <person name="Zhang Y."/>
            <person name="Ai D."/>
            <person name="Zhao J."/>
            <person name="Shang C."/>
            <person name="Ma Y."/>
            <person name="Wu B."/>
            <person name="Wang M."/>
            <person name="Gao L."/>
            <person name="Sun D."/>
            <person name="Zhang P."/>
            <person name="Guo F."/>
            <person name="Wang W."/>
            <person name="Li Y."/>
            <person name="Wang J."/>
            <person name="Varshney R.K."/>
            <person name="Wang J."/>
            <person name="Ling H.Q."/>
            <person name="Wan P."/>
        </authorList>
    </citation>
    <scope>NUCLEOTIDE SEQUENCE</scope>
    <source>
        <strain evidence="3">cv. Jingnong 6</strain>
    </source>
</reference>
<feature type="compositionally biased region" description="Basic and acidic residues" evidence="1">
    <location>
        <begin position="32"/>
        <end position="132"/>
    </location>
</feature>
<evidence type="ECO:0000256" key="1">
    <source>
        <dbReference type="SAM" id="MobiDB-lite"/>
    </source>
</evidence>
<name>A0A0L9USS4_PHAAN</name>
<accession>A0A0L9USS4</accession>
<dbReference type="EMBL" id="CM003376">
    <property type="protein sequence ID" value="KOM45925.1"/>
    <property type="molecule type" value="Genomic_DNA"/>
</dbReference>
<sequence length="272" mass="30119">MQNSTETRSSYGQKLSGDGHSCLKPEAATRSSGERRSERARPRERRSERATERESDGGERATEARARGGESEGRREQGEARAREARARGGETEGRRDRGRRDRGEATARGGDSEGGKSKGGESEGRRDRGEGGESEGARFSFNLGKNFGEIRGLYALVLLGPEAAANRRQRWKQRRAPNVAKETTKALGGGEEDERKVVLFRTEKKMNMREEWFCFADDLNTLLPRSSNTRGVNKRYYLGLLCFGSDYNQSSSCTSEQLAGITVPSGQVEQV</sequence>
<feature type="compositionally biased region" description="Polar residues" evidence="1">
    <location>
        <begin position="1"/>
        <end position="13"/>
    </location>
</feature>
<organism evidence="2 3">
    <name type="scientific">Phaseolus angularis</name>
    <name type="common">Azuki bean</name>
    <name type="synonym">Vigna angularis</name>
    <dbReference type="NCBI Taxonomy" id="3914"/>
    <lineage>
        <taxon>Eukaryota</taxon>
        <taxon>Viridiplantae</taxon>
        <taxon>Streptophyta</taxon>
        <taxon>Embryophyta</taxon>
        <taxon>Tracheophyta</taxon>
        <taxon>Spermatophyta</taxon>
        <taxon>Magnoliopsida</taxon>
        <taxon>eudicotyledons</taxon>
        <taxon>Gunneridae</taxon>
        <taxon>Pentapetalae</taxon>
        <taxon>rosids</taxon>
        <taxon>fabids</taxon>
        <taxon>Fabales</taxon>
        <taxon>Fabaceae</taxon>
        <taxon>Papilionoideae</taxon>
        <taxon>50 kb inversion clade</taxon>
        <taxon>NPAAA clade</taxon>
        <taxon>indigoferoid/millettioid clade</taxon>
        <taxon>Phaseoleae</taxon>
        <taxon>Vigna</taxon>
    </lineage>
</organism>
<evidence type="ECO:0000313" key="3">
    <source>
        <dbReference type="Proteomes" id="UP000053144"/>
    </source>
</evidence>
<protein>
    <submittedName>
        <fullName evidence="2">Uncharacterized protein</fullName>
    </submittedName>
</protein>